<protein>
    <submittedName>
        <fullName evidence="3">Winged helix-turn-helix domain-containing protein</fullName>
    </submittedName>
</protein>
<sequence>MTSRYLKIAEQVLLARGQPMSAQHIMESAKRFDLLPRQFSGSTMQKTLQARIAEDIFTHKSRSKFYRTGQGIYFLRSKANSPELNERLTAEHTTNTRRQPLNRHRILHIPHSSRAEVDFVSIDGMRADILSSDYLYLRSDTLLYPAFVFTIVATETHILTCRVGKYSNTGDISGMISGGLRRFIDEFDLDLIDGEITGEIRSSIRSCEFYFDYRAMDQDDRDIRQRTKTLFCAFDNRSHYVGVVALYKWPENSFDKLRVKRRLDAGNMEWTPWQNWRARVTDDFSKAVLEHIENGQS</sequence>
<accession>A0ABT1CB38</accession>
<dbReference type="EMBL" id="JAMXQS010000008">
    <property type="protein sequence ID" value="MCO6051395.1"/>
    <property type="molecule type" value="Genomic_DNA"/>
</dbReference>
<evidence type="ECO:0000313" key="4">
    <source>
        <dbReference type="Proteomes" id="UP001205906"/>
    </source>
</evidence>
<evidence type="ECO:0000256" key="1">
    <source>
        <dbReference type="ARBA" id="ARBA00023163"/>
    </source>
</evidence>
<evidence type="ECO:0000259" key="2">
    <source>
        <dbReference type="PROSITE" id="PS51913"/>
    </source>
</evidence>
<proteinExistence type="predicted"/>
<feature type="domain" description="HTH HARE-type" evidence="2">
    <location>
        <begin position="3"/>
        <end position="78"/>
    </location>
</feature>
<evidence type="ECO:0000313" key="3">
    <source>
        <dbReference type="EMBL" id="MCO6051395.1"/>
    </source>
</evidence>
<dbReference type="InterPro" id="IPR007759">
    <property type="entry name" value="Asxl_HARE-HTH"/>
</dbReference>
<organism evidence="3 4">
    <name type="scientific">Mesorhizobium liriopis</name>
    <dbReference type="NCBI Taxonomy" id="2953882"/>
    <lineage>
        <taxon>Bacteria</taxon>
        <taxon>Pseudomonadati</taxon>
        <taxon>Pseudomonadota</taxon>
        <taxon>Alphaproteobacteria</taxon>
        <taxon>Hyphomicrobiales</taxon>
        <taxon>Phyllobacteriaceae</taxon>
        <taxon>Mesorhizobium</taxon>
    </lineage>
</organism>
<dbReference type="PROSITE" id="PS51913">
    <property type="entry name" value="HTH_HARE"/>
    <property type="match status" value="1"/>
</dbReference>
<dbReference type="RefSeq" id="WP_252820942.1">
    <property type="nucleotide sequence ID" value="NZ_JAMXQS010000008.1"/>
</dbReference>
<reference evidence="3 4" key="1">
    <citation type="submission" date="2022-06" db="EMBL/GenBank/DDBJ databases">
        <title>Mesorhizobium sp. strain RP14 Genome sequencing and assembly.</title>
        <authorList>
            <person name="Kim I."/>
        </authorList>
    </citation>
    <scope>NUCLEOTIDE SEQUENCE [LARGE SCALE GENOMIC DNA]</scope>
    <source>
        <strain evidence="4">RP14(2022)</strain>
    </source>
</reference>
<name>A0ABT1CB38_9HYPH</name>
<keyword evidence="1" id="KW-0804">Transcription</keyword>
<keyword evidence="4" id="KW-1185">Reference proteome</keyword>
<comment type="caution">
    <text evidence="3">The sequence shown here is derived from an EMBL/GenBank/DDBJ whole genome shotgun (WGS) entry which is preliminary data.</text>
</comment>
<gene>
    <name evidence="3" type="ORF">NGM99_16545</name>
</gene>
<dbReference type="Proteomes" id="UP001205906">
    <property type="component" value="Unassembled WGS sequence"/>
</dbReference>